<dbReference type="InterPro" id="IPR027443">
    <property type="entry name" value="IPNS-like_sf"/>
</dbReference>
<feature type="domain" description="Aspartyl/asparaginy/proline hydroxylase" evidence="4">
    <location>
        <begin position="44"/>
        <end position="199"/>
    </location>
</feature>
<evidence type="ECO:0000256" key="2">
    <source>
        <dbReference type="ARBA" id="ARBA00022964"/>
    </source>
</evidence>
<reference evidence="5 6" key="1">
    <citation type="journal article" date="2021" name="Genome Biol. Evol.">
        <title>Complete Genome Sequencing of a Novel Gloeobacter Species from a Waterfall Cave in Mexico.</title>
        <authorList>
            <person name="Saw J.H."/>
            <person name="Cardona T."/>
            <person name="Montejano G."/>
        </authorList>
    </citation>
    <scope>NUCLEOTIDE SEQUENCE [LARGE SCALE GENOMIC DNA]</scope>
    <source>
        <strain evidence="5">MG652769</strain>
    </source>
</reference>
<keyword evidence="3" id="KW-0560">Oxidoreductase</keyword>
<dbReference type="Pfam" id="PF05118">
    <property type="entry name" value="Asp_Arg_Hydrox"/>
    <property type="match status" value="1"/>
</dbReference>
<dbReference type="InterPro" id="IPR007803">
    <property type="entry name" value="Asp/Arg/Pro-Hydrxlase"/>
</dbReference>
<dbReference type="SUPFAM" id="SSF51197">
    <property type="entry name" value="Clavaminate synthase-like"/>
    <property type="match status" value="1"/>
</dbReference>
<dbReference type="Proteomes" id="UP001054846">
    <property type="component" value="Chromosome"/>
</dbReference>
<proteinExistence type="inferred from homology"/>
<evidence type="ECO:0000256" key="3">
    <source>
        <dbReference type="ARBA" id="ARBA00023002"/>
    </source>
</evidence>
<comment type="similarity">
    <text evidence="1">Belongs to the aspartyl/asparaginyl beta-hydroxylase family.</text>
</comment>
<dbReference type="PANTHER" id="PTHR46332:SF5">
    <property type="entry name" value="ASPARTATE BETA-HYDROXYLASE DOMAIN CONTAINING 2"/>
    <property type="match status" value="1"/>
</dbReference>
<name>A0ABY3PSD1_9CYAN</name>
<keyword evidence="6" id="KW-1185">Reference proteome</keyword>
<dbReference type="Gene3D" id="2.60.120.330">
    <property type="entry name" value="B-lactam Antibiotic, Isopenicillin N Synthase, Chain"/>
    <property type="match status" value="1"/>
</dbReference>
<gene>
    <name evidence="5" type="ORF">ISF26_10675</name>
</gene>
<dbReference type="EMBL" id="CP063845">
    <property type="protein sequence ID" value="UFP96635.1"/>
    <property type="molecule type" value="Genomic_DNA"/>
</dbReference>
<dbReference type="PANTHER" id="PTHR46332">
    <property type="entry name" value="ASPARTATE BETA-HYDROXYLASE DOMAIN-CONTAINING PROTEIN 2"/>
    <property type="match status" value="1"/>
</dbReference>
<dbReference type="InterPro" id="IPR051821">
    <property type="entry name" value="Asp/Asn_beta-hydroxylase"/>
</dbReference>
<accession>A0ABY3PSD1</accession>
<evidence type="ECO:0000259" key="4">
    <source>
        <dbReference type="Pfam" id="PF05118"/>
    </source>
</evidence>
<sequence>MKKFPPGQNPLLMDLNNKLIDRFCPDANRRFFEPDQFAWVPEIEASWKTIRRDLDEALTEPDRIPYMSSLSQRQSMFAGTRWKSLFFNVYGRWVDENCERFPQTAALLQRIPGMNLAMFSILEGNAHIPPHPGPCKGVLRYHLGLMVPVEAEACAIRVDDQVRSWKEGKSLIFDDTFEHEAWNHDPRCRAVLMVDFLRPLTPWLSAINRGILAAARHFKDVEEIQGSANRYARG</sequence>
<evidence type="ECO:0000313" key="5">
    <source>
        <dbReference type="EMBL" id="UFP96635.1"/>
    </source>
</evidence>
<evidence type="ECO:0000256" key="1">
    <source>
        <dbReference type="ARBA" id="ARBA00007730"/>
    </source>
</evidence>
<evidence type="ECO:0000313" key="6">
    <source>
        <dbReference type="Proteomes" id="UP001054846"/>
    </source>
</evidence>
<protein>
    <submittedName>
        <fullName evidence="5">Aspartyl/asparaginyl beta-hydroxylase domain-containing protein</fullName>
    </submittedName>
</protein>
<keyword evidence="2" id="KW-0223">Dioxygenase</keyword>
<organism evidence="5 6">
    <name type="scientific">Gloeobacter morelensis MG652769</name>
    <dbReference type="NCBI Taxonomy" id="2781736"/>
    <lineage>
        <taxon>Bacteria</taxon>
        <taxon>Bacillati</taxon>
        <taxon>Cyanobacteriota</taxon>
        <taxon>Cyanophyceae</taxon>
        <taxon>Gloeobacterales</taxon>
        <taxon>Gloeobacteraceae</taxon>
        <taxon>Gloeobacter</taxon>
        <taxon>Gloeobacter morelensis</taxon>
    </lineage>
</organism>
<dbReference type="RefSeq" id="WP_230843888.1">
    <property type="nucleotide sequence ID" value="NZ_CP063845.1"/>
</dbReference>